<keyword evidence="1" id="KW-0732">Signal</keyword>
<feature type="signal peptide" evidence="1">
    <location>
        <begin position="1"/>
        <end position="22"/>
    </location>
</feature>
<dbReference type="EMBL" id="CP042913">
    <property type="protein sequence ID" value="QEG33834.1"/>
    <property type="molecule type" value="Genomic_DNA"/>
</dbReference>
<accession>A0A5B9Q489</accession>
<protein>
    <recommendedName>
        <fullName evidence="2">Ice-binding protein C-terminal domain-containing protein</fullName>
    </recommendedName>
</protein>
<evidence type="ECO:0000313" key="3">
    <source>
        <dbReference type="EMBL" id="QEG33834.1"/>
    </source>
</evidence>
<proteinExistence type="predicted"/>
<feature type="chain" id="PRO_5022987189" description="Ice-binding protein C-terminal domain-containing protein" evidence="1">
    <location>
        <begin position="23"/>
        <end position="288"/>
    </location>
</feature>
<dbReference type="RefSeq" id="WP_168205057.1">
    <property type="nucleotide sequence ID" value="NZ_CP042913.1"/>
</dbReference>
<dbReference type="KEGG" id="bgok:Pr1d_11040"/>
<dbReference type="Pfam" id="PF07589">
    <property type="entry name" value="PEP-CTERM"/>
    <property type="match status" value="1"/>
</dbReference>
<feature type="domain" description="Ice-binding protein C-terminal" evidence="2">
    <location>
        <begin position="264"/>
        <end position="285"/>
    </location>
</feature>
<gene>
    <name evidence="3" type="ORF">Pr1d_11040</name>
</gene>
<keyword evidence="4" id="KW-1185">Reference proteome</keyword>
<dbReference type="AlphaFoldDB" id="A0A5B9Q489"/>
<dbReference type="Proteomes" id="UP000323917">
    <property type="component" value="Chromosome"/>
</dbReference>
<dbReference type="NCBIfam" id="TIGR02595">
    <property type="entry name" value="PEP_CTERM"/>
    <property type="match status" value="1"/>
</dbReference>
<evidence type="ECO:0000259" key="2">
    <source>
        <dbReference type="Pfam" id="PF07589"/>
    </source>
</evidence>
<organism evidence="3 4">
    <name type="scientific">Bythopirellula goksoeyrii</name>
    <dbReference type="NCBI Taxonomy" id="1400387"/>
    <lineage>
        <taxon>Bacteria</taxon>
        <taxon>Pseudomonadati</taxon>
        <taxon>Planctomycetota</taxon>
        <taxon>Planctomycetia</taxon>
        <taxon>Pirellulales</taxon>
        <taxon>Lacipirellulaceae</taxon>
        <taxon>Bythopirellula</taxon>
    </lineage>
</organism>
<evidence type="ECO:0000256" key="1">
    <source>
        <dbReference type="SAM" id="SignalP"/>
    </source>
</evidence>
<dbReference type="InterPro" id="IPR013424">
    <property type="entry name" value="Ice-binding_C"/>
</dbReference>
<reference evidence="3 4" key="1">
    <citation type="submission" date="2019-08" db="EMBL/GenBank/DDBJ databases">
        <title>Deep-cultivation of Planctomycetes and their phenomic and genomic characterization uncovers novel biology.</title>
        <authorList>
            <person name="Wiegand S."/>
            <person name="Jogler M."/>
            <person name="Boedeker C."/>
            <person name="Pinto D."/>
            <person name="Vollmers J."/>
            <person name="Rivas-Marin E."/>
            <person name="Kohn T."/>
            <person name="Peeters S.H."/>
            <person name="Heuer A."/>
            <person name="Rast P."/>
            <person name="Oberbeckmann S."/>
            <person name="Bunk B."/>
            <person name="Jeske O."/>
            <person name="Meyerdierks A."/>
            <person name="Storesund J.E."/>
            <person name="Kallscheuer N."/>
            <person name="Luecker S."/>
            <person name="Lage O.M."/>
            <person name="Pohl T."/>
            <person name="Merkel B.J."/>
            <person name="Hornburger P."/>
            <person name="Mueller R.-W."/>
            <person name="Bruemmer F."/>
            <person name="Labrenz M."/>
            <person name="Spormann A.M."/>
            <person name="Op den Camp H."/>
            <person name="Overmann J."/>
            <person name="Amann R."/>
            <person name="Jetten M.S.M."/>
            <person name="Mascher T."/>
            <person name="Medema M.H."/>
            <person name="Devos D.P."/>
            <person name="Kaster A.-K."/>
            <person name="Ovreas L."/>
            <person name="Rohde M."/>
            <person name="Galperin M.Y."/>
            <person name="Jogler C."/>
        </authorList>
    </citation>
    <scope>NUCLEOTIDE SEQUENCE [LARGE SCALE GENOMIC DNA]</scope>
    <source>
        <strain evidence="3 4">Pr1d</strain>
    </source>
</reference>
<sequence length="288" mass="29967" precursor="true">MFSKQIGCALSAFVIAMSSVSAHGPQLQITADGGKIVPRSILNDHYEPLTTPKSVYVMEVLDYRGVWYTRPETVLNPPEHPTAPGQPKYYSGPGIAYGIDQTFAVGSTLAVNFVTGLQSWNGADFVDAGSTELQYYRGGSIGAAGQLISPSASIQTSDGSPSPLLSFTPIADGYTSEAHATARLRLLGDGTTTPEGVGPQAGTLASEPADGVYLASLVLSSDESGLADSDPFTFVMHKGVPWSEVSAAVSSLGVPNSAVQVLGVPEPSSLLMASLGLLSFVVRRRSLA</sequence>
<evidence type="ECO:0000313" key="4">
    <source>
        <dbReference type="Proteomes" id="UP000323917"/>
    </source>
</evidence>
<name>A0A5B9Q489_9BACT</name>